<evidence type="ECO:0000256" key="1">
    <source>
        <dbReference type="ARBA" id="ARBA00008344"/>
    </source>
</evidence>
<dbReference type="Gene3D" id="3.40.50.300">
    <property type="entry name" value="P-loop containing nucleotide triphosphate hydrolases"/>
    <property type="match status" value="1"/>
</dbReference>
<dbReference type="GO" id="GO:0005525">
    <property type="term" value="F:GTP binding"/>
    <property type="evidence" value="ECO:0007669"/>
    <property type="project" value="InterPro"/>
</dbReference>
<dbReference type="SUPFAM" id="SSF52540">
    <property type="entry name" value="P-loop containing nucleoside triphosphate hydrolases"/>
    <property type="match status" value="1"/>
</dbReference>
<reference evidence="6" key="2">
    <citation type="journal article" date="2023" name="Science">
        <title>Genomic signatures of disease resistance in endangered staghorn corals.</title>
        <authorList>
            <person name="Vollmer S.V."/>
            <person name="Selwyn J.D."/>
            <person name="Despard B.A."/>
            <person name="Roesel C.L."/>
        </authorList>
    </citation>
    <scope>NUCLEOTIDE SEQUENCE</scope>
    <source>
        <strain evidence="6">K2</strain>
    </source>
</reference>
<dbReference type="SMART" id="SM00173">
    <property type="entry name" value="RAS"/>
    <property type="match status" value="1"/>
</dbReference>
<evidence type="ECO:0000256" key="3">
    <source>
        <dbReference type="ARBA" id="ARBA00022801"/>
    </source>
</evidence>
<name>A0AAD9R5M7_ACRCE</name>
<dbReference type="Pfam" id="PF00071">
    <property type="entry name" value="Ras"/>
    <property type="match status" value="1"/>
</dbReference>
<dbReference type="AlphaFoldDB" id="A0AAD9R5M7"/>
<sequence>MLRRRGSAPAVVLQQHITEPKGVLCKADRIIPSPDASRLSKTSRRKKDQLERSCSPPPLALGDRRTNIEMNHGVEYCESPPPKSSSPASPGSPNLNVKPTRHRTKRRESEPFVSQAPNGSINARSSSSSLQRRSSSFRDYNIVLLGQGGVGKSALLVRFTTGRFIHEYDPTLELTYDMCYEVDEEPAVLHITDTASANEPVYLSQNEGFIVVYAIDEPRTFQTAKQLIKLIRELKKQRGQHTAIVLVGNKVDLNHSRSVSNKEALEFASEYECYFHETSAANNINVKVVFQDAVRQLRLYQLNRRTNGPMNSLKNFFSR</sequence>
<evidence type="ECO:0000256" key="2">
    <source>
        <dbReference type="ARBA" id="ARBA00011984"/>
    </source>
</evidence>
<dbReference type="PROSITE" id="PS51419">
    <property type="entry name" value="RAB"/>
    <property type="match status" value="1"/>
</dbReference>
<dbReference type="PROSITE" id="PS51421">
    <property type="entry name" value="RAS"/>
    <property type="match status" value="1"/>
</dbReference>
<dbReference type="NCBIfam" id="TIGR00231">
    <property type="entry name" value="small_GTP"/>
    <property type="match status" value="1"/>
</dbReference>
<dbReference type="PANTHER" id="PTHR45704">
    <property type="entry name" value="RAS-LIKE FAMILY MEMBER 11"/>
    <property type="match status" value="1"/>
</dbReference>
<dbReference type="InterPro" id="IPR005225">
    <property type="entry name" value="Small_GTP-bd"/>
</dbReference>
<dbReference type="GO" id="GO:0003925">
    <property type="term" value="F:G protein activity"/>
    <property type="evidence" value="ECO:0007669"/>
    <property type="project" value="UniProtKB-EC"/>
</dbReference>
<evidence type="ECO:0000313" key="7">
    <source>
        <dbReference type="Proteomes" id="UP001249851"/>
    </source>
</evidence>
<dbReference type="SMART" id="SM00175">
    <property type="entry name" value="RAB"/>
    <property type="match status" value="1"/>
</dbReference>
<dbReference type="InterPro" id="IPR051065">
    <property type="entry name" value="Ras-related_GTPase"/>
</dbReference>
<dbReference type="EC" id="3.6.5.2" evidence="2"/>
<accession>A0AAD9R5M7</accession>
<dbReference type="SMART" id="SM00174">
    <property type="entry name" value="RHO"/>
    <property type="match status" value="1"/>
</dbReference>
<keyword evidence="7" id="KW-1185">Reference proteome</keyword>
<keyword evidence="3" id="KW-0378">Hydrolase</keyword>
<dbReference type="InterPro" id="IPR027417">
    <property type="entry name" value="P-loop_NTPase"/>
</dbReference>
<organism evidence="6 7">
    <name type="scientific">Acropora cervicornis</name>
    <name type="common">Staghorn coral</name>
    <dbReference type="NCBI Taxonomy" id="6130"/>
    <lineage>
        <taxon>Eukaryota</taxon>
        <taxon>Metazoa</taxon>
        <taxon>Cnidaria</taxon>
        <taxon>Anthozoa</taxon>
        <taxon>Hexacorallia</taxon>
        <taxon>Scleractinia</taxon>
        <taxon>Astrocoeniina</taxon>
        <taxon>Acroporidae</taxon>
        <taxon>Acropora</taxon>
    </lineage>
</organism>
<comment type="catalytic activity">
    <reaction evidence="4">
        <text>GTP + H2O = GDP + phosphate + H(+)</text>
        <dbReference type="Rhea" id="RHEA:19669"/>
        <dbReference type="ChEBI" id="CHEBI:15377"/>
        <dbReference type="ChEBI" id="CHEBI:15378"/>
        <dbReference type="ChEBI" id="CHEBI:37565"/>
        <dbReference type="ChEBI" id="CHEBI:43474"/>
        <dbReference type="ChEBI" id="CHEBI:58189"/>
        <dbReference type="EC" id="3.6.5.2"/>
    </reaction>
</comment>
<dbReference type="EMBL" id="JARQWQ010000002">
    <property type="protein sequence ID" value="KAK2573539.1"/>
    <property type="molecule type" value="Genomic_DNA"/>
</dbReference>
<feature type="region of interest" description="Disordered" evidence="5">
    <location>
        <begin position="34"/>
        <end position="130"/>
    </location>
</feature>
<comment type="caution">
    <text evidence="6">The sequence shown here is derived from an EMBL/GenBank/DDBJ whole genome shotgun (WGS) entry which is preliminary data.</text>
</comment>
<evidence type="ECO:0000256" key="4">
    <source>
        <dbReference type="ARBA" id="ARBA00048098"/>
    </source>
</evidence>
<reference evidence="6" key="1">
    <citation type="journal article" date="2023" name="G3 (Bethesda)">
        <title>Whole genome assembly and annotation of the endangered Caribbean coral Acropora cervicornis.</title>
        <authorList>
            <person name="Selwyn J.D."/>
            <person name="Vollmer S.V."/>
        </authorList>
    </citation>
    <scope>NUCLEOTIDE SEQUENCE</scope>
    <source>
        <strain evidence="6">K2</strain>
    </source>
</reference>
<proteinExistence type="inferred from homology"/>
<protein>
    <recommendedName>
        <fullName evidence="2">small monomeric GTPase</fullName>
        <ecNumber evidence="2">3.6.5.2</ecNumber>
    </recommendedName>
</protein>
<dbReference type="InterPro" id="IPR001806">
    <property type="entry name" value="Small_GTPase"/>
</dbReference>
<gene>
    <name evidence="6" type="ORF">P5673_001203</name>
</gene>
<dbReference type="PRINTS" id="PR00449">
    <property type="entry name" value="RASTRNSFRMNG"/>
</dbReference>
<dbReference type="Proteomes" id="UP001249851">
    <property type="component" value="Unassembled WGS sequence"/>
</dbReference>
<comment type="similarity">
    <text evidence="1">Belongs to the small GTPase superfamily. Ras family.</text>
</comment>
<evidence type="ECO:0000313" key="6">
    <source>
        <dbReference type="EMBL" id="KAK2573539.1"/>
    </source>
</evidence>
<evidence type="ECO:0000256" key="5">
    <source>
        <dbReference type="SAM" id="MobiDB-lite"/>
    </source>
</evidence>